<keyword evidence="7" id="KW-1185">Reference proteome</keyword>
<feature type="transmembrane region" description="Helical" evidence="3">
    <location>
        <begin position="181"/>
        <end position="201"/>
    </location>
</feature>
<feature type="transmembrane region" description="Helical" evidence="3">
    <location>
        <begin position="355"/>
        <end position="378"/>
    </location>
</feature>
<keyword evidence="3" id="KW-0812">Transmembrane</keyword>
<dbReference type="EMBL" id="JADQDF010000001">
    <property type="protein sequence ID" value="MBW0126503.1"/>
    <property type="molecule type" value="Genomic_DNA"/>
</dbReference>
<keyword evidence="2" id="KW-0201">Cytochrome c-type biogenesis</keyword>
<dbReference type="Pfam" id="PF01578">
    <property type="entry name" value="Cytochrom_C_asm"/>
    <property type="match status" value="1"/>
</dbReference>
<feature type="transmembrane region" description="Helical" evidence="3">
    <location>
        <begin position="429"/>
        <end position="448"/>
    </location>
</feature>
<dbReference type="Pfam" id="PF16327">
    <property type="entry name" value="CcmF_C"/>
    <property type="match status" value="1"/>
</dbReference>
<feature type="transmembrane region" description="Helical" evidence="3">
    <location>
        <begin position="398"/>
        <end position="417"/>
    </location>
</feature>
<feature type="transmembrane region" description="Helical" evidence="3">
    <location>
        <begin position="498"/>
        <end position="517"/>
    </location>
</feature>
<dbReference type="PANTHER" id="PTHR43653">
    <property type="entry name" value="CYTOCHROME C ASSEMBLY PROTEIN-RELATED"/>
    <property type="match status" value="1"/>
</dbReference>
<evidence type="ECO:0000313" key="7">
    <source>
        <dbReference type="Proteomes" id="UP000694300"/>
    </source>
</evidence>
<sequence length="659" mass="69913">MTTLVPGAGWAGAMLGLAGSIVLGVLGLRAQRRPDAVRRRQLQAGVWCMLGGAVLAMAALEVALLTDNFAMSYVAETHSRATPLLFTITSAWAALDGSLVLWALVLAGYTAVVARGVPDTSDRLGTGALGLLGLVAAFFFAMILLAANPFEILANPPADGPGPNPILADNFLIALHPPMLYLGYVGFTVPFAFAMSALLLREGGVDWLRRTRRANLVAWSFLTGGLVLGGWWSYEVLGWGGYWAWDPVENAALIPWLVATAFIHSSVVQVRRGMLQAWNFVLVLATFALTILGTFLTRSSVVVSVHSFSQSPIGPALLAFFGVVVVFGFTLIALRAERVASLSRPESLASREGMFLINNLLLSLFAFVVLLGTTYPILVEALTGQQMSVGRPFFDRMAVPLGFALLLAMGVGPVTPYRQATVAVLWERLRIPLLAAAAASVAVVAVGVRSPGVVGIVGIAAGITASTVRQLLVTAPARTPAGLLRLVRGQRGHWGGQLAHLGVALTAVVIAVSGGLAERTTVTLDRGESVEFAGYSVSFEISEQHQQPDRLVTDAHIVLRSGGEVVRVAEPRLNSFPGRPQAVGNPSVWSTPAQDIYVALGALTPEQVTLNLFRYPFMVWLWVAGALVAAGGFWALGGRRRPDPVAARGEPRTEVNIGV</sequence>
<feature type="transmembrane region" description="Helical" evidence="3">
    <location>
        <begin position="277"/>
        <end position="296"/>
    </location>
</feature>
<dbReference type="InterPro" id="IPR003567">
    <property type="entry name" value="Cyt_c_biogenesis"/>
</dbReference>
<protein>
    <submittedName>
        <fullName evidence="6">Heme lyase CcmF/NrfE family subunit</fullName>
    </submittedName>
</protein>
<evidence type="ECO:0000259" key="4">
    <source>
        <dbReference type="Pfam" id="PF01578"/>
    </source>
</evidence>
<feature type="transmembrane region" description="Helical" evidence="3">
    <location>
        <begin position="213"/>
        <end position="232"/>
    </location>
</feature>
<dbReference type="RefSeq" id="WP_218595042.1">
    <property type="nucleotide sequence ID" value="NZ_JADQDE010000284.1"/>
</dbReference>
<dbReference type="InterPro" id="IPR002541">
    <property type="entry name" value="Cyt_c_assembly"/>
</dbReference>
<comment type="similarity">
    <text evidence="1">Belongs to the CcmF/CycK/Ccl1/NrfE/CcsA family.</text>
</comment>
<keyword evidence="3" id="KW-1133">Transmembrane helix</keyword>
<feature type="transmembrane region" description="Helical" evidence="3">
    <location>
        <begin position="84"/>
        <end position="112"/>
    </location>
</feature>
<comment type="caution">
    <text evidence="6">The sequence shown here is derived from an EMBL/GenBank/DDBJ whole genome shotgun (WGS) entry which is preliminary data.</text>
</comment>
<feature type="transmembrane region" description="Helical" evidence="3">
    <location>
        <begin position="252"/>
        <end position="270"/>
    </location>
</feature>
<feature type="domain" description="Cytochrome c assembly protein" evidence="4">
    <location>
        <begin position="92"/>
        <end position="299"/>
    </location>
</feature>
<feature type="transmembrane region" description="Helical" evidence="3">
    <location>
        <begin position="316"/>
        <end position="334"/>
    </location>
</feature>
<feature type="transmembrane region" description="Helical" evidence="3">
    <location>
        <begin position="12"/>
        <end position="30"/>
    </location>
</feature>
<feature type="transmembrane region" description="Helical" evidence="3">
    <location>
        <begin position="42"/>
        <end position="64"/>
    </location>
</feature>
<feature type="transmembrane region" description="Helical" evidence="3">
    <location>
        <begin position="124"/>
        <end position="147"/>
    </location>
</feature>
<keyword evidence="3" id="KW-0472">Membrane</keyword>
<evidence type="ECO:0000256" key="2">
    <source>
        <dbReference type="ARBA" id="ARBA00022748"/>
    </source>
</evidence>
<feature type="transmembrane region" description="Helical" evidence="3">
    <location>
        <begin position="617"/>
        <end position="636"/>
    </location>
</feature>
<feature type="domain" description="Cytochrome c-type biogenesis protein CcmF C-terminal" evidence="5">
    <location>
        <begin position="318"/>
        <end position="638"/>
    </location>
</feature>
<dbReference type="InterPro" id="IPR032523">
    <property type="entry name" value="CcmF_C"/>
</dbReference>
<evidence type="ECO:0000256" key="1">
    <source>
        <dbReference type="ARBA" id="ARBA00009186"/>
    </source>
</evidence>
<accession>A0ABS6U2P6</accession>
<reference evidence="6 7" key="1">
    <citation type="submission" date="2020-11" db="EMBL/GenBank/DDBJ databases">
        <title>Pseudonocardia abyssalis sp. nov. and Pseudonocardia oceani sp. nov., description and phylogenomic analysis of two novel actinomycetes isolated from the deep Southern Ocean.</title>
        <authorList>
            <person name="Parra J."/>
        </authorList>
    </citation>
    <scope>NUCLEOTIDE SEQUENCE [LARGE SCALE GENOMIC DNA]</scope>
    <source>
        <strain evidence="7">KRD185</strain>
    </source>
</reference>
<gene>
    <name evidence="6" type="ORF">I4I82_02185</name>
</gene>
<keyword evidence="6" id="KW-0456">Lyase</keyword>
<dbReference type="PANTHER" id="PTHR43653:SF1">
    <property type="entry name" value="CYTOCHROME C-TYPE BIOGENESIS PROTEIN CCMF"/>
    <property type="match status" value="1"/>
</dbReference>
<evidence type="ECO:0000313" key="6">
    <source>
        <dbReference type="EMBL" id="MBW0126503.1"/>
    </source>
</evidence>
<name>A0ABS6U2P6_9PSEU</name>
<evidence type="ECO:0000259" key="5">
    <source>
        <dbReference type="Pfam" id="PF16327"/>
    </source>
</evidence>
<evidence type="ECO:0000256" key="3">
    <source>
        <dbReference type="SAM" id="Phobius"/>
    </source>
</evidence>
<dbReference type="GO" id="GO:0016829">
    <property type="term" value="F:lyase activity"/>
    <property type="evidence" value="ECO:0007669"/>
    <property type="project" value="UniProtKB-KW"/>
</dbReference>
<organism evidence="6 7">
    <name type="scientific">Pseudonocardia oceani</name>
    <dbReference type="NCBI Taxonomy" id="2792013"/>
    <lineage>
        <taxon>Bacteria</taxon>
        <taxon>Bacillati</taxon>
        <taxon>Actinomycetota</taxon>
        <taxon>Actinomycetes</taxon>
        <taxon>Pseudonocardiales</taxon>
        <taxon>Pseudonocardiaceae</taxon>
        <taxon>Pseudonocardia</taxon>
    </lineage>
</organism>
<proteinExistence type="inferred from homology"/>
<dbReference type="Proteomes" id="UP000694300">
    <property type="component" value="Unassembled WGS sequence"/>
</dbReference>
<feature type="transmembrane region" description="Helical" evidence="3">
    <location>
        <begin position="454"/>
        <end position="477"/>
    </location>
</feature>